<dbReference type="PROSITE" id="PS50894">
    <property type="entry name" value="HPT"/>
    <property type="match status" value="1"/>
</dbReference>
<dbReference type="SUPFAM" id="SSF50341">
    <property type="entry name" value="CheW-like"/>
    <property type="match status" value="1"/>
</dbReference>
<dbReference type="SMART" id="SM00073">
    <property type="entry name" value="HPT"/>
    <property type="match status" value="1"/>
</dbReference>
<dbReference type="PANTHER" id="PTHR43395">
    <property type="entry name" value="SENSOR HISTIDINE KINASE CHEA"/>
    <property type="match status" value="1"/>
</dbReference>
<reference evidence="17 18" key="1">
    <citation type="submission" date="2019-08" db="EMBL/GenBank/DDBJ databases">
        <title>Chromobacterium paludis, a novel bacterium isolated from a Maryland marsh pond.</title>
        <authorList>
            <person name="Blackburn M.B."/>
            <person name="Gundersen-Rindal D.E."/>
        </authorList>
    </citation>
    <scope>NUCLEOTIDE SEQUENCE [LARGE SCALE GENOMIC DNA]</scope>
    <source>
        <strain evidence="18">IIBBL 257-1</strain>
    </source>
</reference>
<dbReference type="CDD" id="cd16916">
    <property type="entry name" value="HATPase_CheA-like"/>
    <property type="match status" value="1"/>
</dbReference>
<dbReference type="AlphaFoldDB" id="A0A5C1DPJ2"/>
<accession>A0A5C1DPJ2</accession>
<evidence type="ECO:0000256" key="5">
    <source>
        <dbReference type="ARBA" id="ARBA00022553"/>
    </source>
</evidence>
<dbReference type="SMART" id="SM00387">
    <property type="entry name" value="HATPase_c"/>
    <property type="match status" value="1"/>
</dbReference>
<dbReference type="Gene3D" id="2.30.30.40">
    <property type="entry name" value="SH3 Domains"/>
    <property type="match status" value="1"/>
</dbReference>
<keyword evidence="7" id="KW-0547">Nucleotide-binding</keyword>
<feature type="domain" description="Histidine kinase" evidence="14">
    <location>
        <begin position="357"/>
        <end position="564"/>
    </location>
</feature>
<dbReference type="Gene3D" id="1.20.120.160">
    <property type="entry name" value="HPT domain"/>
    <property type="match status" value="1"/>
</dbReference>
<keyword evidence="18" id="KW-1185">Reference proteome</keyword>
<dbReference type="InterPro" id="IPR004358">
    <property type="entry name" value="Sig_transdc_His_kin-like_C"/>
</dbReference>
<keyword evidence="8" id="KW-0418">Kinase</keyword>
<name>A0A5C1DPJ2_9NEIS</name>
<evidence type="ECO:0000256" key="10">
    <source>
        <dbReference type="ARBA" id="ARBA00023012"/>
    </source>
</evidence>
<gene>
    <name evidence="17" type="ORF">FYK34_11295</name>
</gene>
<evidence type="ECO:0000256" key="2">
    <source>
        <dbReference type="ARBA" id="ARBA00012438"/>
    </source>
</evidence>
<dbReference type="PROSITE" id="PS50109">
    <property type="entry name" value="HIS_KIN"/>
    <property type="match status" value="1"/>
</dbReference>
<dbReference type="InterPro" id="IPR003594">
    <property type="entry name" value="HATPase_dom"/>
</dbReference>
<dbReference type="InterPro" id="IPR008207">
    <property type="entry name" value="Sig_transdc_His_kin_Hpt_dom"/>
</dbReference>
<evidence type="ECO:0000256" key="6">
    <source>
        <dbReference type="ARBA" id="ARBA00022679"/>
    </source>
</evidence>
<comment type="function">
    <text evidence="11">Involved in the transmission of sensory signals from the chemoreceptors to the flagellar motors. CheA is autophosphorylated; it can transfer its phosphate group to either CheB or CheY.</text>
</comment>
<dbReference type="KEGG" id="chrm:FYK34_11295"/>
<dbReference type="InterPro" id="IPR036061">
    <property type="entry name" value="CheW-like_dom_sf"/>
</dbReference>
<evidence type="ECO:0000256" key="11">
    <source>
        <dbReference type="ARBA" id="ARBA00035100"/>
    </source>
</evidence>
<dbReference type="Proteomes" id="UP000322079">
    <property type="component" value="Chromosome"/>
</dbReference>
<dbReference type="InterPro" id="IPR036641">
    <property type="entry name" value="HPT_dom_sf"/>
</dbReference>
<dbReference type="PRINTS" id="PR00344">
    <property type="entry name" value="BCTRLSENSOR"/>
</dbReference>
<evidence type="ECO:0000256" key="7">
    <source>
        <dbReference type="ARBA" id="ARBA00022741"/>
    </source>
</evidence>
<protein>
    <recommendedName>
        <fullName evidence="3">Chemotaxis protein CheA</fullName>
        <ecNumber evidence="2">2.7.13.3</ecNumber>
    </recommendedName>
</protein>
<dbReference type="Pfam" id="PF02895">
    <property type="entry name" value="H-kinase_dim"/>
    <property type="match status" value="1"/>
</dbReference>
<evidence type="ECO:0000259" key="15">
    <source>
        <dbReference type="PROSITE" id="PS50851"/>
    </source>
</evidence>
<dbReference type="SMART" id="SM01231">
    <property type="entry name" value="H-kinase_dim"/>
    <property type="match status" value="1"/>
</dbReference>
<dbReference type="EC" id="2.7.13.3" evidence="2"/>
<evidence type="ECO:0000259" key="16">
    <source>
        <dbReference type="PROSITE" id="PS50894"/>
    </source>
</evidence>
<dbReference type="SUPFAM" id="SSF47226">
    <property type="entry name" value="Histidine-containing phosphotransfer domain, HPT domain"/>
    <property type="match status" value="1"/>
</dbReference>
<dbReference type="Gene3D" id="3.30.565.10">
    <property type="entry name" value="Histidine kinase-like ATPase, C-terminal domain"/>
    <property type="match status" value="1"/>
</dbReference>
<evidence type="ECO:0000259" key="14">
    <source>
        <dbReference type="PROSITE" id="PS50109"/>
    </source>
</evidence>
<dbReference type="FunFam" id="3.30.565.10:FF:000016">
    <property type="entry name" value="Chemotaxis protein CheA, putative"/>
    <property type="match status" value="1"/>
</dbReference>
<dbReference type="InterPro" id="IPR005467">
    <property type="entry name" value="His_kinase_dom"/>
</dbReference>
<evidence type="ECO:0000256" key="1">
    <source>
        <dbReference type="ARBA" id="ARBA00000085"/>
    </source>
</evidence>
<dbReference type="InterPro" id="IPR037006">
    <property type="entry name" value="CheA-like_homodim_sf"/>
</dbReference>
<evidence type="ECO:0000313" key="17">
    <source>
        <dbReference type="EMBL" id="QEL57878.1"/>
    </source>
</evidence>
<evidence type="ECO:0000256" key="13">
    <source>
        <dbReference type="SAM" id="MobiDB-lite"/>
    </source>
</evidence>
<evidence type="ECO:0000256" key="12">
    <source>
        <dbReference type="PROSITE-ProRule" id="PRU00110"/>
    </source>
</evidence>
<keyword evidence="10" id="KW-0902">Two-component regulatory system</keyword>
<feature type="modified residue" description="Phosphohistidine" evidence="12">
    <location>
        <position position="44"/>
    </location>
</feature>
<dbReference type="PANTHER" id="PTHR43395:SF10">
    <property type="entry name" value="CHEMOTAXIS PROTEIN CHEA"/>
    <property type="match status" value="1"/>
</dbReference>
<evidence type="ECO:0000256" key="3">
    <source>
        <dbReference type="ARBA" id="ARBA00021495"/>
    </source>
</evidence>
<dbReference type="GO" id="GO:0006935">
    <property type="term" value="P:chemotaxis"/>
    <property type="evidence" value="ECO:0007669"/>
    <property type="project" value="UniProtKB-KW"/>
</dbReference>
<sequence length="715" mass="76725">MSAAFAIFMDEARDLIGQMEDILLRLEAGGAGADDLPALFRCAHTIKGSAGMFGLEEVVRFTHVVESVLDELRNGAFVFDSDLASVLLDCQDHIAGLIAAVAEGGEADRARSDALIPQLSRWLAQEAAPAARASAPAPLEPAGPREEASSSPFWHLSLRFSPAILGDGMDPLKFINYLNHYGRIQHVETVCDHLPPLEAADPELCYLGFEVVLDSAASEEEIASVFAFCAGNASIVILPPRSPLDKFLRLIQFLPEEPGRVGEILLACGSLTPDQLYQLFVLPQGEALPAEPAEVGEASPAAVPPKPKREEERRPAEGGSLKVPACRLDALIDRVGELVIAGAGNQALAAKTAQPAMLEAASQLLALVEAVRDMALQLRMVAIGEVFSRFPRVVRDVAKELGKEIELRISGAEAELDKSMVDKIADPLMHLLRNAMDHGIEPVETRIARGKPMQGTVSLKAYHESGAIMIEVSDDGGGLDPERILRKAVEKGIVAEGGNLSVRDIHQLILAPGFSTAERVTNLSGRGVGMDVVKSNIESLRGTLEIESEYGRGTTMRLCLPLTLAIIDGFHVGVGDAQFIVPLDMVVECLELPPGLEEMEYMDKDGVALPFVRLRQLFGERGQAHPRPRVVTVSFAGKRIGLVVDRIYGKCQTVIKPLGALFQHVPCVTGSTILGDGEVALIIDVVQLIQGVVARESQSRRQSAPAAIHAPALTI</sequence>
<dbReference type="InterPro" id="IPR002545">
    <property type="entry name" value="CheW-lke_dom"/>
</dbReference>
<proteinExistence type="predicted"/>
<dbReference type="SUPFAM" id="SSF47384">
    <property type="entry name" value="Homodimeric domain of signal transducing histidine kinase"/>
    <property type="match status" value="1"/>
</dbReference>
<keyword evidence="5 12" id="KW-0597">Phosphoprotein</keyword>
<dbReference type="Pfam" id="PF01584">
    <property type="entry name" value="CheW"/>
    <property type="match status" value="1"/>
</dbReference>
<feature type="domain" description="HPt" evidence="16">
    <location>
        <begin position="1"/>
        <end position="101"/>
    </location>
</feature>
<organism evidence="17 18">
    <name type="scientific">Chromobacterium paludis</name>
    <dbReference type="NCBI Taxonomy" id="2605945"/>
    <lineage>
        <taxon>Bacteria</taxon>
        <taxon>Pseudomonadati</taxon>
        <taxon>Pseudomonadota</taxon>
        <taxon>Betaproteobacteria</taxon>
        <taxon>Neisseriales</taxon>
        <taxon>Chromobacteriaceae</taxon>
        <taxon>Chromobacterium</taxon>
    </lineage>
</organism>
<dbReference type="InterPro" id="IPR004105">
    <property type="entry name" value="CheA-like_dim"/>
</dbReference>
<evidence type="ECO:0000256" key="4">
    <source>
        <dbReference type="ARBA" id="ARBA00022500"/>
    </source>
</evidence>
<evidence type="ECO:0000313" key="18">
    <source>
        <dbReference type="Proteomes" id="UP000322079"/>
    </source>
</evidence>
<dbReference type="Pfam" id="PF01627">
    <property type="entry name" value="Hpt"/>
    <property type="match status" value="1"/>
</dbReference>
<dbReference type="GO" id="GO:0005737">
    <property type="term" value="C:cytoplasm"/>
    <property type="evidence" value="ECO:0007669"/>
    <property type="project" value="InterPro"/>
</dbReference>
<dbReference type="Pfam" id="PF02518">
    <property type="entry name" value="HATPase_c"/>
    <property type="match status" value="1"/>
</dbReference>
<dbReference type="CDD" id="cd00088">
    <property type="entry name" value="HPT"/>
    <property type="match status" value="1"/>
</dbReference>
<keyword evidence="9" id="KW-0067">ATP-binding</keyword>
<dbReference type="InterPro" id="IPR036890">
    <property type="entry name" value="HATPase_C_sf"/>
</dbReference>
<dbReference type="Gene3D" id="1.10.287.560">
    <property type="entry name" value="Histidine kinase CheA-like, homodimeric domain"/>
    <property type="match status" value="1"/>
</dbReference>
<dbReference type="InterPro" id="IPR036097">
    <property type="entry name" value="HisK_dim/P_sf"/>
</dbReference>
<dbReference type="SMART" id="SM00260">
    <property type="entry name" value="CheW"/>
    <property type="match status" value="1"/>
</dbReference>
<dbReference type="PROSITE" id="PS50851">
    <property type="entry name" value="CHEW"/>
    <property type="match status" value="1"/>
</dbReference>
<keyword evidence="4" id="KW-0145">Chemotaxis</keyword>
<dbReference type="GO" id="GO:0000155">
    <property type="term" value="F:phosphorelay sensor kinase activity"/>
    <property type="evidence" value="ECO:0007669"/>
    <property type="project" value="InterPro"/>
</dbReference>
<evidence type="ECO:0000256" key="8">
    <source>
        <dbReference type="ARBA" id="ARBA00022777"/>
    </source>
</evidence>
<feature type="domain" description="CheW-like" evidence="15">
    <location>
        <begin position="556"/>
        <end position="694"/>
    </location>
</feature>
<keyword evidence="6" id="KW-0808">Transferase</keyword>
<feature type="compositionally biased region" description="Basic and acidic residues" evidence="13">
    <location>
        <begin position="307"/>
        <end position="316"/>
    </location>
</feature>
<feature type="region of interest" description="Disordered" evidence="13">
    <location>
        <begin position="291"/>
        <end position="319"/>
    </location>
</feature>
<dbReference type="SUPFAM" id="SSF55874">
    <property type="entry name" value="ATPase domain of HSP90 chaperone/DNA topoisomerase II/histidine kinase"/>
    <property type="match status" value="1"/>
</dbReference>
<comment type="catalytic activity">
    <reaction evidence="1">
        <text>ATP + protein L-histidine = ADP + protein N-phospho-L-histidine.</text>
        <dbReference type="EC" id="2.7.13.3"/>
    </reaction>
</comment>
<dbReference type="GO" id="GO:0005524">
    <property type="term" value="F:ATP binding"/>
    <property type="evidence" value="ECO:0007669"/>
    <property type="project" value="UniProtKB-KW"/>
</dbReference>
<evidence type="ECO:0000256" key="9">
    <source>
        <dbReference type="ARBA" id="ARBA00022840"/>
    </source>
</evidence>
<dbReference type="EMBL" id="CP043473">
    <property type="protein sequence ID" value="QEL57878.1"/>
    <property type="molecule type" value="Genomic_DNA"/>
</dbReference>
<dbReference type="InterPro" id="IPR051315">
    <property type="entry name" value="Bact_Chemotaxis_CheA"/>
</dbReference>